<dbReference type="EC" id="3.1.3.16" evidence="3"/>
<dbReference type="AlphaFoldDB" id="A0A1C6YHX1"/>
<proteinExistence type="predicted"/>
<feature type="transmembrane region" description="Helical" evidence="2">
    <location>
        <begin position="9"/>
        <end position="25"/>
    </location>
</feature>
<evidence type="ECO:0000313" key="4">
    <source>
        <dbReference type="Proteomes" id="UP000507536"/>
    </source>
</evidence>
<sequence>MAKYILPKLIFYTATVSSFFLIYINNVKELSYNFIDKINSYHNWTKGNEYGARWNNLSVYSNEIQNQVLTNTKEKYELEHLGRVLTDTKQYVHASGKRGSRKYTRDYDTDSTTEDDNISTVSSNDGFTSCIRNILGSFYKKKKHKKHVSSIPTLVPQIVSYQMAKNKIEPTPDSQPYSINCTIRKFPDAKKTNGYCIKGENYMVLARGGFSDNHPVISRDYVRHFLTLFKQYVSRNKEIKSKDAIEYAYENNYYKGEISFCAIVMNDDNTISASIIGNQQYIIIRDGKIVHKGKHPKNSFGVLYTIGTNKNIDTSDVMNEVVPVEKDDIIISGSNIIWGTLDDDQILAIASSIDFSMLSKAIARSTYIYAIEELRNTSYTSESIGFINEKCLGVRDDISVACARIN</sequence>
<keyword evidence="2" id="KW-1133">Transmembrane helix</keyword>
<keyword evidence="3" id="KW-0378">Hydrolase</keyword>
<evidence type="ECO:0000256" key="2">
    <source>
        <dbReference type="SAM" id="Phobius"/>
    </source>
</evidence>
<dbReference type="InterPro" id="IPR036457">
    <property type="entry name" value="PPM-type-like_dom_sf"/>
</dbReference>
<reference evidence="3 4" key="1">
    <citation type="submission" date="2016-08" db="EMBL/GenBank/DDBJ databases">
        <authorList>
            <consortium name="Pathogen Informatics"/>
        </authorList>
    </citation>
    <scope>NUCLEOTIDE SEQUENCE [LARGE SCALE GENOMIC DNA]</scope>
    <source>
        <strain evidence="3 4">DS</strain>
    </source>
</reference>
<protein>
    <submittedName>
        <fullName evidence="3">Protein phosphatase, putative</fullName>
        <ecNumber evidence="3">3.1.3.16</ecNumber>
    </submittedName>
</protein>
<dbReference type="GO" id="GO:0004722">
    <property type="term" value="F:protein serine/threonine phosphatase activity"/>
    <property type="evidence" value="ECO:0007669"/>
    <property type="project" value="UniProtKB-EC"/>
</dbReference>
<name>A0A1C6YHX1_PLACE</name>
<dbReference type="Proteomes" id="UP000507536">
    <property type="component" value="Chromosome 12"/>
</dbReference>
<evidence type="ECO:0000256" key="1">
    <source>
        <dbReference type="SAM" id="MobiDB-lite"/>
    </source>
</evidence>
<evidence type="ECO:0000313" key="3">
    <source>
        <dbReference type="EMBL" id="SCM22995.1"/>
    </source>
</evidence>
<gene>
    <name evidence="3" type="ORF">PCHDS_000315100</name>
</gene>
<keyword evidence="2" id="KW-0472">Membrane</keyword>
<dbReference type="SUPFAM" id="SSF81606">
    <property type="entry name" value="PP2C-like"/>
    <property type="match status" value="1"/>
</dbReference>
<feature type="region of interest" description="Disordered" evidence="1">
    <location>
        <begin position="96"/>
        <end position="120"/>
    </location>
</feature>
<organism evidence="3 4">
    <name type="scientific">Plasmodium chabaudi adami</name>
    <dbReference type="NCBI Taxonomy" id="5826"/>
    <lineage>
        <taxon>Eukaryota</taxon>
        <taxon>Sar</taxon>
        <taxon>Alveolata</taxon>
        <taxon>Apicomplexa</taxon>
        <taxon>Aconoidasida</taxon>
        <taxon>Haemosporida</taxon>
        <taxon>Plasmodiidae</taxon>
        <taxon>Plasmodium</taxon>
        <taxon>Plasmodium (Vinckeia)</taxon>
    </lineage>
</organism>
<dbReference type="EMBL" id="LT608192">
    <property type="protein sequence ID" value="SCM22995.1"/>
    <property type="molecule type" value="Genomic_DNA"/>
</dbReference>
<accession>A0A1C6YHX1</accession>
<keyword evidence="2" id="KW-0812">Transmembrane</keyword>